<comment type="similarity">
    <text evidence="5">Belongs to the class I-like SAM-binding methyltransferase superfamily. RsmB/NOP family.</text>
</comment>
<evidence type="ECO:0000259" key="6">
    <source>
        <dbReference type="PROSITE" id="PS51686"/>
    </source>
</evidence>
<keyword evidence="1 5" id="KW-0489">Methyltransferase</keyword>
<sequence>MQEEKRKKFFVMNPARVESALRSQEFLFRCDPYSAKIFSYPRDYKISNTKEYIEGKILSMSLWSIIAIDHLEINENSKILDMCCAPGMKLVYAGLLMQASAPAGKQIYGTITGIDISRSRLSITKSLIQKYKVPNVRLLLGDSASFTSTPVYPVSKEEVKSEIHPCRCKMEAEGVRGSAFYTSTSLRRIGHKHKEAKYDRIIVDPECSQTSTVKYAEGQTPKPKNYAQEQLEILSHGINMLAVDGILIYSTCTFEEEENEGVIQMALKNNPHITRIPIEKQTLYKYGVSTKNIKTEETVKLPFSDSLFIAKLKYGKQITN</sequence>
<dbReference type="GO" id="GO:0008173">
    <property type="term" value="F:RNA methyltransferase activity"/>
    <property type="evidence" value="ECO:0007669"/>
    <property type="project" value="InterPro"/>
</dbReference>
<keyword evidence="3 5" id="KW-0949">S-adenosyl-L-methionine</keyword>
<evidence type="ECO:0000256" key="2">
    <source>
        <dbReference type="ARBA" id="ARBA00022679"/>
    </source>
</evidence>
<organism evidence="7 8">
    <name type="scientific">Nematocida ausubeli (strain ATCC PRA-371 / ERTm2)</name>
    <name type="common">Nematode killer fungus</name>
    <dbReference type="NCBI Taxonomy" id="1913371"/>
    <lineage>
        <taxon>Eukaryota</taxon>
        <taxon>Fungi</taxon>
        <taxon>Fungi incertae sedis</taxon>
        <taxon>Microsporidia</taxon>
        <taxon>Nematocida</taxon>
    </lineage>
</organism>
<keyword evidence="4 5" id="KW-0694">RNA-binding</keyword>
<dbReference type="PANTHER" id="PTHR22807:SF16">
    <property type="entry name" value="SAM-DEPENDENT MTASE RSMB_NOP-TYPE DOMAIN-CONTAINING PROTEIN"/>
    <property type="match status" value="1"/>
</dbReference>
<dbReference type="InterPro" id="IPR001678">
    <property type="entry name" value="MeTrfase_RsmB-F_NOP2_dom"/>
</dbReference>
<evidence type="ECO:0000313" key="7">
    <source>
        <dbReference type="EMBL" id="KFG26304.1"/>
    </source>
</evidence>
<gene>
    <name evidence="7" type="ORF">NESG_01424</name>
</gene>
<evidence type="ECO:0000256" key="5">
    <source>
        <dbReference type="PROSITE-ProRule" id="PRU01023"/>
    </source>
</evidence>
<feature type="binding site" evidence="5">
    <location>
        <position position="204"/>
    </location>
    <ligand>
        <name>S-adenosyl-L-methionine</name>
        <dbReference type="ChEBI" id="CHEBI:59789"/>
    </ligand>
</feature>
<evidence type="ECO:0000256" key="4">
    <source>
        <dbReference type="ARBA" id="ARBA00022884"/>
    </source>
</evidence>
<dbReference type="RefSeq" id="XP_052904859.1">
    <property type="nucleotide sequence ID" value="XM_053049054.1"/>
</dbReference>
<dbReference type="HOGENOM" id="CLU_869030_0_0_1"/>
<keyword evidence="8" id="KW-1185">Reference proteome</keyword>
<feature type="binding site" evidence="5">
    <location>
        <position position="115"/>
    </location>
    <ligand>
        <name>S-adenosyl-L-methionine</name>
        <dbReference type="ChEBI" id="CHEBI:59789"/>
    </ligand>
</feature>
<reference evidence="7 8" key="1">
    <citation type="journal article" date="2014" name="Genome Announc.">
        <title>Genome Sequence of the Microsporidian Species Nematocida sp1 Strain ERTm6 (ATCC PRA-372).</title>
        <authorList>
            <person name="Bakowski M.A."/>
            <person name="Priest M."/>
            <person name="Young S."/>
            <person name="Cuomo C.A."/>
            <person name="Troemel E.R."/>
        </authorList>
    </citation>
    <scope>NUCLEOTIDE SEQUENCE [LARGE SCALE GENOMIC DNA]</scope>
    <source>
        <strain evidence="7 8">ERTm6</strain>
    </source>
</reference>
<feature type="domain" description="SAM-dependent MTase RsmB/NOP-type" evidence="6">
    <location>
        <begin position="1"/>
        <end position="315"/>
    </location>
</feature>
<protein>
    <recommendedName>
        <fullName evidence="6">SAM-dependent MTase RsmB/NOP-type domain-containing protein</fullName>
    </recommendedName>
</protein>
<evidence type="ECO:0000256" key="3">
    <source>
        <dbReference type="ARBA" id="ARBA00022691"/>
    </source>
</evidence>
<feature type="binding site" evidence="5">
    <location>
        <position position="142"/>
    </location>
    <ligand>
        <name>S-adenosyl-L-methionine</name>
        <dbReference type="ChEBI" id="CHEBI:59789"/>
    </ligand>
</feature>
<comment type="caution">
    <text evidence="7">The sequence shown here is derived from an EMBL/GenBank/DDBJ whole genome shotgun (WGS) entry which is preliminary data.</text>
</comment>
<evidence type="ECO:0000256" key="1">
    <source>
        <dbReference type="ARBA" id="ARBA00022603"/>
    </source>
</evidence>
<dbReference type="InterPro" id="IPR029063">
    <property type="entry name" value="SAM-dependent_MTases_sf"/>
</dbReference>
<dbReference type="GeneID" id="77676397"/>
<dbReference type="GO" id="GO:0003723">
    <property type="term" value="F:RNA binding"/>
    <property type="evidence" value="ECO:0007669"/>
    <property type="project" value="UniProtKB-UniRule"/>
</dbReference>
<comment type="caution">
    <text evidence="5">Lacks conserved residue(s) required for the propagation of feature annotation.</text>
</comment>
<dbReference type="InterPro" id="IPR049560">
    <property type="entry name" value="MeTrfase_RsmB-F_NOP2_cat"/>
</dbReference>
<dbReference type="EMBL" id="AKIJ01000003">
    <property type="protein sequence ID" value="KFG26304.1"/>
    <property type="molecule type" value="Genomic_DNA"/>
</dbReference>
<evidence type="ECO:0000313" key="8">
    <source>
        <dbReference type="Proteomes" id="UP000054524"/>
    </source>
</evidence>
<keyword evidence="2 5" id="KW-0808">Transferase</keyword>
<accession>A0A086J2D6</accession>
<dbReference type="PANTHER" id="PTHR22807">
    <property type="entry name" value="NOP2 YEAST -RELATED NOL1/NOP2/FMU SUN DOMAIN-CONTAINING"/>
    <property type="match status" value="1"/>
</dbReference>
<dbReference type="PRINTS" id="PR02008">
    <property type="entry name" value="RCMTFAMILY"/>
</dbReference>
<dbReference type="GO" id="GO:0001510">
    <property type="term" value="P:RNA methylation"/>
    <property type="evidence" value="ECO:0007669"/>
    <property type="project" value="InterPro"/>
</dbReference>
<proteinExistence type="inferred from homology"/>
<dbReference type="CDD" id="cd02440">
    <property type="entry name" value="AdoMet_MTases"/>
    <property type="match status" value="1"/>
</dbReference>
<dbReference type="Proteomes" id="UP000054524">
    <property type="component" value="Unassembled WGS sequence"/>
</dbReference>
<dbReference type="InterPro" id="IPR023267">
    <property type="entry name" value="RCMT"/>
</dbReference>
<dbReference type="Gene3D" id="3.40.50.150">
    <property type="entry name" value="Vaccinia Virus protein VP39"/>
    <property type="match status" value="1"/>
</dbReference>
<dbReference type="Pfam" id="PF01189">
    <property type="entry name" value="Methyltr_RsmB-F"/>
    <property type="match status" value="1"/>
</dbReference>
<dbReference type="AlphaFoldDB" id="A0A086J2D6"/>
<name>A0A086J2D6_NEMA1</name>
<dbReference type="SUPFAM" id="SSF53335">
    <property type="entry name" value="S-adenosyl-L-methionine-dependent methyltransferases"/>
    <property type="match status" value="1"/>
</dbReference>
<dbReference type="PROSITE" id="PS51686">
    <property type="entry name" value="SAM_MT_RSMB_NOP"/>
    <property type="match status" value="1"/>
</dbReference>
<feature type="active site" description="Nucleophile" evidence="5">
    <location>
        <position position="252"/>
    </location>
</feature>